<feature type="region of interest" description="Disordered" evidence="1">
    <location>
        <begin position="223"/>
        <end position="249"/>
    </location>
</feature>
<dbReference type="PANTHER" id="PTHR31286">
    <property type="entry name" value="GLYCINE-RICH CELL WALL STRUCTURAL PROTEIN 1.8-LIKE"/>
    <property type="match status" value="1"/>
</dbReference>
<organism evidence="3 4">
    <name type="scientific">Acer negundo</name>
    <name type="common">Box elder</name>
    <dbReference type="NCBI Taxonomy" id="4023"/>
    <lineage>
        <taxon>Eukaryota</taxon>
        <taxon>Viridiplantae</taxon>
        <taxon>Streptophyta</taxon>
        <taxon>Embryophyta</taxon>
        <taxon>Tracheophyta</taxon>
        <taxon>Spermatophyta</taxon>
        <taxon>Magnoliopsida</taxon>
        <taxon>eudicotyledons</taxon>
        <taxon>Gunneridae</taxon>
        <taxon>Pentapetalae</taxon>
        <taxon>rosids</taxon>
        <taxon>malvids</taxon>
        <taxon>Sapindales</taxon>
        <taxon>Sapindaceae</taxon>
        <taxon>Hippocastanoideae</taxon>
        <taxon>Acereae</taxon>
        <taxon>Acer</taxon>
    </lineage>
</organism>
<proteinExistence type="predicted"/>
<keyword evidence="4" id="KW-1185">Reference proteome</keyword>
<evidence type="ECO:0000313" key="4">
    <source>
        <dbReference type="Proteomes" id="UP001064489"/>
    </source>
</evidence>
<evidence type="ECO:0000313" key="3">
    <source>
        <dbReference type="EMBL" id="KAI9173698.1"/>
    </source>
</evidence>
<accession>A0AAD5IP59</accession>
<reference evidence="3" key="1">
    <citation type="journal article" date="2022" name="Plant J.">
        <title>Strategies of tolerance reflected in two North American maple genomes.</title>
        <authorList>
            <person name="McEvoy S.L."/>
            <person name="Sezen U.U."/>
            <person name="Trouern-Trend A."/>
            <person name="McMahon S.M."/>
            <person name="Schaberg P.G."/>
            <person name="Yang J."/>
            <person name="Wegrzyn J.L."/>
            <person name="Swenson N.G."/>
        </authorList>
    </citation>
    <scope>NUCLEOTIDE SEQUENCE</scope>
    <source>
        <strain evidence="3">91603</strain>
    </source>
</reference>
<evidence type="ECO:0000259" key="2">
    <source>
        <dbReference type="Pfam" id="PF14392"/>
    </source>
</evidence>
<reference evidence="3" key="2">
    <citation type="submission" date="2023-02" db="EMBL/GenBank/DDBJ databases">
        <authorList>
            <person name="Swenson N.G."/>
            <person name="Wegrzyn J.L."/>
            <person name="Mcevoy S.L."/>
        </authorList>
    </citation>
    <scope>NUCLEOTIDE SEQUENCE</scope>
    <source>
        <strain evidence="3">91603</strain>
        <tissue evidence="3">Leaf</tissue>
    </source>
</reference>
<name>A0AAD5IP59_ACENE</name>
<dbReference type="EMBL" id="JAJSOW010000103">
    <property type="protein sequence ID" value="KAI9173698.1"/>
    <property type="molecule type" value="Genomic_DNA"/>
</dbReference>
<feature type="domain" description="Zinc knuckle CX2CX4HX4C" evidence="2">
    <location>
        <begin position="146"/>
        <end position="194"/>
    </location>
</feature>
<sequence length="296" mass="33668">MGLKEIVNLYANMTLLEKEGPVLRLHDGVLKKISRVKGRVEIDCANHNIFTFRLKSTDDQIQVQVGGPWTFDGALIALEESFGNKDIDNMSFNRMEFCVQIHRVPLLCMTKEIRQLLGNMIGLVKEVDVGLSRVCAGEFLRIRILIDITKPLRRCLRVNVLKGREETVMLLHYERLPNHYYRCGLLGHPTRECAKDPVLDGERMEVLSFGAWLRAMVPKKKWSRRGGSWAPSESDKQGGNWKQRANPSSEGWWRSPLIKGSGTAHAVLKGDAARVKWLTNVDATDINDKINEFQCQ</sequence>
<dbReference type="InterPro" id="IPR025836">
    <property type="entry name" value="Zn_knuckle_CX2CX4HX4C"/>
</dbReference>
<evidence type="ECO:0000256" key="1">
    <source>
        <dbReference type="SAM" id="MobiDB-lite"/>
    </source>
</evidence>
<protein>
    <recommendedName>
        <fullName evidence="2">Zinc knuckle CX2CX4HX4C domain-containing protein</fullName>
    </recommendedName>
</protein>
<gene>
    <name evidence="3" type="ORF">LWI28_005075</name>
</gene>
<dbReference type="AlphaFoldDB" id="A0AAD5IP59"/>
<dbReference type="PANTHER" id="PTHR31286:SF167">
    <property type="entry name" value="OS09G0268800 PROTEIN"/>
    <property type="match status" value="1"/>
</dbReference>
<comment type="caution">
    <text evidence="3">The sequence shown here is derived from an EMBL/GenBank/DDBJ whole genome shotgun (WGS) entry which is preliminary data.</text>
</comment>
<dbReference type="Proteomes" id="UP001064489">
    <property type="component" value="Chromosome 8"/>
</dbReference>
<dbReference type="Pfam" id="PF14392">
    <property type="entry name" value="zf-CCHC_4"/>
    <property type="match status" value="1"/>
</dbReference>
<dbReference type="InterPro" id="IPR040256">
    <property type="entry name" value="At4g02000-like"/>
</dbReference>